<evidence type="ECO:0000259" key="1">
    <source>
        <dbReference type="Pfam" id="PF05239"/>
    </source>
</evidence>
<feature type="domain" description="PRC-barrel" evidence="1">
    <location>
        <begin position="1"/>
        <end position="76"/>
    </location>
</feature>
<dbReference type="Pfam" id="PF05239">
    <property type="entry name" value="PRC"/>
    <property type="match status" value="1"/>
</dbReference>
<gene>
    <name evidence="2" type="ORF">SAMN05660297_00085</name>
</gene>
<dbReference type="EMBL" id="FOHU01000001">
    <property type="protein sequence ID" value="SES64889.1"/>
    <property type="molecule type" value="Genomic_DNA"/>
</dbReference>
<sequence>MIRASDLTEKEVINITDGRRLGLITDIDVNLEKGRINAIIVPNNDKFFGLFGKEMESEITWAEIKKIGTDVILVEIKGNIEPHNMDYSESDHTDSYNSLEYRPLKNSIKGKDR</sequence>
<dbReference type="NCBIfam" id="TIGR02888">
    <property type="entry name" value="spore_YlmC_YmxH"/>
    <property type="match status" value="1"/>
</dbReference>
<protein>
    <submittedName>
        <fullName evidence="2">Sporulation protein, YlmC/YmxH family</fullName>
    </submittedName>
</protein>
<evidence type="ECO:0000313" key="2">
    <source>
        <dbReference type="EMBL" id="SES64889.1"/>
    </source>
</evidence>
<dbReference type="STRING" id="426128.SAMN05660297_00085"/>
<dbReference type="RefSeq" id="WP_090437748.1">
    <property type="nucleotide sequence ID" value="NZ_FOHU01000001.1"/>
</dbReference>
<dbReference type="PANTHER" id="PTHR40061">
    <property type="entry name" value="SPORULATION PROTEIN YLMC-RELATED"/>
    <property type="match status" value="1"/>
</dbReference>
<accession>A0A1H9Y7U8</accession>
<proteinExistence type="predicted"/>
<reference evidence="2 3" key="1">
    <citation type="submission" date="2016-10" db="EMBL/GenBank/DDBJ databases">
        <authorList>
            <person name="de Groot N.N."/>
        </authorList>
    </citation>
    <scope>NUCLEOTIDE SEQUENCE [LARGE SCALE GENOMIC DNA]</scope>
    <source>
        <strain evidence="2 3">DSM 18979</strain>
    </source>
</reference>
<dbReference type="Proteomes" id="UP000199568">
    <property type="component" value="Unassembled WGS sequence"/>
</dbReference>
<dbReference type="InterPro" id="IPR011033">
    <property type="entry name" value="PRC_barrel-like_sf"/>
</dbReference>
<keyword evidence="3" id="KW-1185">Reference proteome</keyword>
<organism evidence="2 3">
    <name type="scientific">Natronincola peptidivorans</name>
    <dbReference type="NCBI Taxonomy" id="426128"/>
    <lineage>
        <taxon>Bacteria</taxon>
        <taxon>Bacillati</taxon>
        <taxon>Bacillota</taxon>
        <taxon>Clostridia</taxon>
        <taxon>Peptostreptococcales</taxon>
        <taxon>Natronincolaceae</taxon>
        <taxon>Natronincola</taxon>
    </lineage>
</organism>
<dbReference type="SUPFAM" id="SSF50346">
    <property type="entry name" value="PRC-barrel domain"/>
    <property type="match status" value="1"/>
</dbReference>
<name>A0A1H9Y7U8_9FIRM</name>
<dbReference type="PANTHER" id="PTHR40061:SF1">
    <property type="entry name" value="SPORULATION PROTEIN YLMC-RELATED"/>
    <property type="match status" value="1"/>
</dbReference>
<dbReference type="InterPro" id="IPR014238">
    <property type="entry name" value="Spore_YlmC/YmxH"/>
</dbReference>
<dbReference type="InterPro" id="IPR027275">
    <property type="entry name" value="PRC-brl_dom"/>
</dbReference>
<dbReference type="Gene3D" id="2.30.30.240">
    <property type="entry name" value="PRC-barrel domain"/>
    <property type="match status" value="1"/>
</dbReference>
<evidence type="ECO:0000313" key="3">
    <source>
        <dbReference type="Proteomes" id="UP000199568"/>
    </source>
</evidence>
<dbReference type="AlphaFoldDB" id="A0A1H9Y7U8"/>
<dbReference type="OrthoDB" id="6024937at2"/>